<accession>A0A3R9B279</accession>
<proteinExistence type="predicted"/>
<protein>
    <submittedName>
        <fullName evidence="1">Transposase</fullName>
    </submittedName>
</protein>
<name>A0A3R9B279_ENTCL</name>
<comment type="caution">
    <text evidence="1">The sequence shown here is derived from an EMBL/GenBank/DDBJ whole genome shotgun (WGS) entry which is preliminary data.</text>
</comment>
<evidence type="ECO:0000313" key="2">
    <source>
        <dbReference type="Proteomes" id="UP000275321"/>
    </source>
</evidence>
<sequence length="82" mass="9375">MPQTTVLMPLNVVFLHGERTCHSFIYFPGHNKTASGRTKTTNTNLILITLPVLYRVNQAKAMFQECNNEYIKPRGEQRGEAH</sequence>
<dbReference type="EMBL" id="RHWT01000023">
    <property type="protein sequence ID" value="RSB29427.1"/>
    <property type="molecule type" value="Genomic_DNA"/>
</dbReference>
<gene>
    <name evidence="1" type="ORF">EGK68_16545</name>
</gene>
<dbReference type="Proteomes" id="UP000275321">
    <property type="component" value="Unassembled WGS sequence"/>
</dbReference>
<evidence type="ECO:0000313" key="1">
    <source>
        <dbReference type="EMBL" id="RSB29427.1"/>
    </source>
</evidence>
<organism evidence="1 2">
    <name type="scientific">Enterobacter cloacae</name>
    <dbReference type="NCBI Taxonomy" id="550"/>
    <lineage>
        <taxon>Bacteria</taxon>
        <taxon>Pseudomonadati</taxon>
        <taxon>Pseudomonadota</taxon>
        <taxon>Gammaproteobacteria</taxon>
        <taxon>Enterobacterales</taxon>
        <taxon>Enterobacteriaceae</taxon>
        <taxon>Enterobacter</taxon>
        <taxon>Enterobacter cloacae complex</taxon>
    </lineage>
</organism>
<dbReference type="AlphaFoldDB" id="A0A3R9B279"/>
<reference evidence="1 2" key="1">
    <citation type="submission" date="2018-10" db="EMBL/GenBank/DDBJ databases">
        <title>Transmission dynamics of multidrug resistant bacteria on intensive care unit surfaces.</title>
        <authorList>
            <person name="D'Souza A.W."/>
            <person name="Potter R.F."/>
            <person name="Wallace M."/>
            <person name="Shupe A."/>
            <person name="Patel S."/>
            <person name="Sun S."/>
            <person name="Gul D."/>
            <person name="Kwon J.H."/>
            <person name="Andleeb S."/>
            <person name="Burnham C.-A.D."/>
            <person name="Dantas G."/>
        </authorList>
    </citation>
    <scope>NUCLEOTIDE SEQUENCE [LARGE SCALE GENOMIC DNA]</scope>
    <source>
        <strain evidence="1 2">EC_073</strain>
    </source>
</reference>